<dbReference type="InterPro" id="IPR011989">
    <property type="entry name" value="ARM-like"/>
</dbReference>
<dbReference type="InterPro" id="IPR057566">
    <property type="entry name" value="TPR_TTI1_N"/>
</dbReference>
<dbReference type="GO" id="GO:0005737">
    <property type="term" value="C:cytoplasm"/>
    <property type="evidence" value="ECO:0007669"/>
    <property type="project" value="TreeGrafter"/>
</dbReference>
<dbReference type="AlphaFoldDB" id="A0A8H4M2X4"/>
<dbReference type="Proteomes" id="UP000653565">
    <property type="component" value="Unassembled WGS sequence"/>
</dbReference>
<dbReference type="Pfam" id="PF21547">
    <property type="entry name" value="TTI1"/>
    <property type="match status" value="1"/>
</dbReference>
<sequence length="1189" mass="132040">MEAMRQESFKKLRAPCVELSAVGLGFRGRQKTPNDVFQALSPVYNVLTQLADNDALDEKLAEYAFFPLSHIFNETQRLPARTLELAVNCLRILIAKGWRRHLSPQLGKQLIILLTLIVGGAPNKANGGQSLHSQPVELGIACFNCFAAIFSVLEGPVAKQTIYHEIGTATIVDQAVYILLEGVSDGPSDEFCVAAAEALRALFDRITDRVVLASIMPRTVSALTKVLKPTTQIRRSFRVLSICLQILTSLLRNVLNDQVTSSVTEESNKTRHADNQQADDRVVLDGSWLKATTTQIRLALANIIQIRRHERQEVQAALLDLCSMVIEDCSATLHDSIPLMVETIIILSISEDQSPNHAYTTLKHFATTYPVVLDTLKDSLHTWVTAFPRTMQANDETAKQWGIKQISTAFQVLSQVQSGSDILTSALASGLCDSVAAAVNQASRNPQPMNQEMVENLSLDVLHRDNRSLTFSSVLLGHRSQQQTLKDLQSMIVRLNSSESGCEITRSIIGQIHRASGDAVVAPFWLSLNFLKTGSQLTGILDDFISLDHIEMSVQSLSSKAMIEELYYYSLPLLDQPLAETSRDWRISALALEAVALQAQQLGEAFRPELMDALYPVLQLLASTNSNLQRHAMVCLDILTSSCRYEDTSTMIIENVDYLVNSVALKLNTFDVSPYPPQVLFMMVKLCGARLIPYLDDLVDSMFGILDMYHGYPRLVETMFKTLAAIVEEGTKSPSLLAITNGEVKPVDHRKRQYRRLLVSTLAEDLVARRTKRARYMDEDVENDEERVSHPKRPWKTEPAKVENLDADNLSDILNADESEEPLPPPREPEDEEKPLSKSHTILLHIVKSIPSHLTSPSPYLRRSLLSVLIQGFPALAQNENSFLPVINNLWPAVASKISSPSSLSSETSSTALMTRGPSTPSTNAVSSSGSRKIDEFDFKEETFVSTAACEAIEVMCKTAGDFMASRVEAEFPRWERIYRRTWDKVRQEAEKALERRAHHQSSNTDSSETHALAETPPAETHLSLPLSPTLSLVIPGSSSSSTSGARAFTPHHTLWRAQLSLFITLLTHVRLPLSAGDHICEFLADWITLYVGPNYYSQFYLQAADSASDIPAAQRAELEHVQTAIQAMETWNADLTWFIFQQRKAQAIATSSRSKAGDGVPMISEIPENPLESWSLLANRLKFAPVVF</sequence>
<protein>
    <recommendedName>
        <fullName evidence="6">HEAT repeat protein</fullName>
    </recommendedName>
</protein>
<dbReference type="EMBL" id="JAAAPX010000249">
    <property type="protein sequence ID" value="KAF4226412.1"/>
    <property type="molecule type" value="Genomic_DNA"/>
</dbReference>
<organism evidence="4 5">
    <name type="scientific">Aspergillus fumigatiaffinis</name>
    <dbReference type="NCBI Taxonomy" id="340414"/>
    <lineage>
        <taxon>Eukaryota</taxon>
        <taxon>Fungi</taxon>
        <taxon>Dikarya</taxon>
        <taxon>Ascomycota</taxon>
        <taxon>Pezizomycotina</taxon>
        <taxon>Eurotiomycetes</taxon>
        <taxon>Eurotiomycetidae</taxon>
        <taxon>Eurotiales</taxon>
        <taxon>Aspergillaceae</taxon>
        <taxon>Aspergillus</taxon>
        <taxon>Aspergillus subgen. Fumigati</taxon>
    </lineage>
</organism>
<feature type="region of interest" description="Disordered" evidence="1">
    <location>
        <begin position="992"/>
        <end position="1022"/>
    </location>
</feature>
<feature type="region of interest" description="Disordered" evidence="1">
    <location>
        <begin position="778"/>
        <end position="837"/>
    </location>
</feature>
<accession>A0A8H4M2X4</accession>
<name>A0A8H4M2X4_9EURO</name>
<evidence type="ECO:0000313" key="5">
    <source>
        <dbReference type="Proteomes" id="UP000653565"/>
    </source>
</evidence>
<feature type="compositionally biased region" description="Polar residues" evidence="1">
    <location>
        <begin position="911"/>
        <end position="930"/>
    </location>
</feature>
<dbReference type="PANTHER" id="PTHR18460">
    <property type="entry name" value="TEL2 INTERACTING PROTEIN 1 TTI1 FAMILY MEMBER"/>
    <property type="match status" value="1"/>
</dbReference>
<feature type="domain" description="TTI1 N-terminal TPR" evidence="2">
    <location>
        <begin position="9"/>
        <end position="348"/>
    </location>
</feature>
<reference evidence="4" key="2">
    <citation type="submission" date="2020-04" db="EMBL/GenBank/DDBJ databases">
        <authorList>
            <person name="Santos R.A.C."/>
            <person name="Steenwyk J.L."/>
            <person name="Rivero-Menendez O."/>
            <person name="Mead M.E."/>
            <person name="Silva L.P."/>
            <person name="Bastos R.W."/>
            <person name="Alastruey-Izquierdo A."/>
            <person name="Goldman G.H."/>
            <person name="Rokas A."/>
        </authorList>
    </citation>
    <scope>NUCLEOTIDE SEQUENCE</scope>
    <source>
        <strain evidence="4">CNM-CM6805</strain>
    </source>
</reference>
<dbReference type="Pfam" id="PF24173">
    <property type="entry name" value="TPR_TTI1_N"/>
    <property type="match status" value="1"/>
</dbReference>
<evidence type="ECO:0000259" key="2">
    <source>
        <dbReference type="Pfam" id="PF24173"/>
    </source>
</evidence>
<gene>
    <name evidence="4" type="ORF">CNMCM6805_004610</name>
</gene>
<comment type="caution">
    <text evidence="4">The sequence shown here is derived from an EMBL/GenBank/DDBJ whole genome shotgun (WGS) entry which is preliminary data.</text>
</comment>
<feature type="compositionally biased region" description="Basic and acidic residues" evidence="1">
    <location>
        <begin position="795"/>
        <end position="804"/>
    </location>
</feature>
<evidence type="ECO:0008006" key="6">
    <source>
        <dbReference type="Google" id="ProtNLM"/>
    </source>
</evidence>
<dbReference type="SUPFAM" id="SSF48371">
    <property type="entry name" value="ARM repeat"/>
    <property type="match status" value="1"/>
</dbReference>
<dbReference type="Pfam" id="PF24181">
    <property type="entry name" value="TPR_TTI1_C"/>
    <property type="match status" value="1"/>
</dbReference>
<dbReference type="InterPro" id="IPR057567">
    <property type="entry name" value="TPR_TTI1_C"/>
</dbReference>
<evidence type="ECO:0000256" key="1">
    <source>
        <dbReference type="SAM" id="MobiDB-lite"/>
    </source>
</evidence>
<proteinExistence type="predicted"/>
<feature type="region of interest" description="Disordered" evidence="1">
    <location>
        <begin position="902"/>
        <end position="930"/>
    </location>
</feature>
<dbReference type="Gene3D" id="1.25.10.10">
    <property type="entry name" value="Leucine-rich Repeat Variant"/>
    <property type="match status" value="1"/>
</dbReference>
<evidence type="ECO:0000259" key="3">
    <source>
        <dbReference type="Pfam" id="PF24181"/>
    </source>
</evidence>
<feature type="domain" description="TTI1 C-terminal TPR" evidence="3">
    <location>
        <begin position="800"/>
        <end position="900"/>
    </location>
</feature>
<dbReference type="InterPro" id="IPR016024">
    <property type="entry name" value="ARM-type_fold"/>
</dbReference>
<evidence type="ECO:0000313" key="4">
    <source>
        <dbReference type="EMBL" id="KAF4226412.1"/>
    </source>
</evidence>
<dbReference type="InterPro" id="IPR052587">
    <property type="entry name" value="TELO2-interacting_protein_1"/>
</dbReference>
<keyword evidence="5" id="KW-1185">Reference proteome</keyword>
<dbReference type="InterPro" id="IPR049362">
    <property type="entry name" value="TTI1_rpt"/>
</dbReference>
<reference evidence="4" key="1">
    <citation type="journal article" date="2020" name="bioRxiv">
        <title>Genomic and phenotypic heterogeneity of clinical isolates of the human pathogens Aspergillus fumigatus, Aspergillus lentulus and Aspergillus fumigatiaffinis.</title>
        <authorList>
            <person name="dos Santos R.A.C."/>
            <person name="Steenwyk J.L."/>
            <person name="Rivero-Menendez O."/>
            <person name="Mead M.E."/>
            <person name="Silva L.P."/>
            <person name="Bastos R.W."/>
            <person name="Alastruey-Izquierdo A."/>
            <person name="Goldman G.H."/>
            <person name="Rokas A."/>
        </authorList>
    </citation>
    <scope>NUCLEOTIDE SEQUENCE</scope>
    <source>
        <strain evidence="4">CNM-CM6805</strain>
    </source>
</reference>
<dbReference type="PANTHER" id="PTHR18460:SF3">
    <property type="entry name" value="TELO2-INTERACTING PROTEIN 1 HOMOLOG"/>
    <property type="match status" value="1"/>
</dbReference>